<comment type="caution">
    <text evidence="2">The sequence shown here is derived from an EMBL/GenBank/DDBJ whole genome shotgun (WGS) entry which is preliminary data.</text>
</comment>
<organism evidence="2 3">
    <name type="scientific">Lymnaea stagnalis</name>
    <name type="common">Great pond snail</name>
    <name type="synonym">Helix stagnalis</name>
    <dbReference type="NCBI Taxonomy" id="6523"/>
    <lineage>
        <taxon>Eukaryota</taxon>
        <taxon>Metazoa</taxon>
        <taxon>Spiralia</taxon>
        <taxon>Lophotrochozoa</taxon>
        <taxon>Mollusca</taxon>
        <taxon>Gastropoda</taxon>
        <taxon>Heterobranchia</taxon>
        <taxon>Euthyneura</taxon>
        <taxon>Panpulmonata</taxon>
        <taxon>Hygrophila</taxon>
        <taxon>Lymnaeoidea</taxon>
        <taxon>Lymnaeidae</taxon>
        <taxon>Lymnaea</taxon>
    </lineage>
</organism>
<evidence type="ECO:0000313" key="3">
    <source>
        <dbReference type="Proteomes" id="UP001497497"/>
    </source>
</evidence>
<sequence>MAPDNVLQRKENVYLKMLFNGGIAAPQPHQISVPSDQKSDLSSSVDPLVYESARDPRRLSSPRTSVPYAREELKLSIPDAFLPYIRRAREYYVISQTLLDPQYKHMMRGRVSKSKEGSAPT</sequence>
<reference evidence="2 3" key="1">
    <citation type="submission" date="2024-04" db="EMBL/GenBank/DDBJ databases">
        <authorList>
            <consortium name="Genoscope - CEA"/>
            <person name="William W."/>
        </authorList>
    </citation>
    <scope>NUCLEOTIDE SEQUENCE [LARGE SCALE GENOMIC DNA]</scope>
</reference>
<proteinExistence type="predicted"/>
<feature type="non-terminal residue" evidence="2">
    <location>
        <position position="121"/>
    </location>
</feature>
<accession>A0AAV2IFW1</accession>
<keyword evidence="3" id="KW-1185">Reference proteome</keyword>
<name>A0AAV2IFW1_LYMST</name>
<evidence type="ECO:0000313" key="2">
    <source>
        <dbReference type="EMBL" id="CAL1545939.1"/>
    </source>
</evidence>
<feature type="compositionally biased region" description="Polar residues" evidence="1">
    <location>
        <begin position="29"/>
        <end position="45"/>
    </location>
</feature>
<evidence type="ECO:0000256" key="1">
    <source>
        <dbReference type="SAM" id="MobiDB-lite"/>
    </source>
</evidence>
<protein>
    <submittedName>
        <fullName evidence="2">Uncharacterized protein</fullName>
    </submittedName>
</protein>
<feature type="region of interest" description="Disordered" evidence="1">
    <location>
        <begin position="26"/>
        <end position="46"/>
    </location>
</feature>
<dbReference type="EMBL" id="CAXITT010000752">
    <property type="protein sequence ID" value="CAL1545939.1"/>
    <property type="molecule type" value="Genomic_DNA"/>
</dbReference>
<dbReference type="Proteomes" id="UP001497497">
    <property type="component" value="Unassembled WGS sequence"/>
</dbReference>
<gene>
    <name evidence="2" type="ORF">GSLYS_00019316001</name>
</gene>
<dbReference type="AlphaFoldDB" id="A0AAV2IFW1"/>